<keyword evidence="1" id="KW-0472">Membrane</keyword>
<evidence type="ECO:0000256" key="1">
    <source>
        <dbReference type="SAM" id="Phobius"/>
    </source>
</evidence>
<accession>A0A7J6BFY9</accession>
<organism evidence="2 3">
    <name type="scientific">Ameiurus melas</name>
    <name type="common">Black bullhead</name>
    <name type="synonym">Silurus melas</name>
    <dbReference type="NCBI Taxonomy" id="219545"/>
    <lineage>
        <taxon>Eukaryota</taxon>
        <taxon>Metazoa</taxon>
        <taxon>Chordata</taxon>
        <taxon>Craniata</taxon>
        <taxon>Vertebrata</taxon>
        <taxon>Euteleostomi</taxon>
        <taxon>Actinopterygii</taxon>
        <taxon>Neopterygii</taxon>
        <taxon>Teleostei</taxon>
        <taxon>Ostariophysi</taxon>
        <taxon>Siluriformes</taxon>
        <taxon>Ictaluridae</taxon>
        <taxon>Ameiurus</taxon>
    </lineage>
</organism>
<evidence type="ECO:0000313" key="2">
    <source>
        <dbReference type="EMBL" id="KAF4093537.1"/>
    </source>
</evidence>
<keyword evidence="1" id="KW-0812">Transmembrane</keyword>
<protein>
    <submittedName>
        <fullName evidence="2">Uncharacterized protein</fullName>
    </submittedName>
</protein>
<feature type="transmembrane region" description="Helical" evidence="1">
    <location>
        <begin position="90"/>
        <end position="109"/>
    </location>
</feature>
<keyword evidence="3" id="KW-1185">Reference proteome</keyword>
<dbReference type="Proteomes" id="UP000593565">
    <property type="component" value="Unassembled WGS sequence"/>
</dbReference>
<gene>
    <name evidence="2" type="ORF">AMELA_G00003110</name>
</gene>
<reference evidence="2 3" key="1">
    <citation type="submission" date="2020-02" db="EMBL/GenBank/DDBJ databases">
        <title>A chromosome-scale genome assembly of the black bullhead catfish (Ameiurus melas).</title>
        <authorList>
            <person name="Wen M."/>
            <person name="Zham M."/>
            <person name="Cabau C."/>
            <person name="Klopp C."/>
            <person name="Donnadieu C."/>
            <person name="Roques C."/>
            <person name="Bouchez O."/>
            <person name="Lampietro C."/>
            <person name="Jouanno E."/>
            <person name="Herpin A."/>
            <person name="Louis A."/>
            <person name="Berthelot C."/>
            <person name="Parey E."/>
            <person name="Roest-Crollius H."/>
            <person name="Braasch I."/>
            <person name="Postlethwait J."/>
            <person name="Robinson-Rechavi M."/>
            <person name="Echchiki A."/>
            <person name="Begum T."/>
            <person name="Montfort J."/>
            <person name="Schartl M."/>
            <person name="Bobe J."/>
            <person name="Guiguen Y."/>
        </authorList>
    </citation>
    <scope>NUCLEOTIDE SEQUENCE [LARGE SCALE GENOMIC DNA]</scope>
    <source>
        <strain evidence="2">M_S1</strain>
        <tissue evidence="2">Blood</tissue>
    </source>
</reference>
<dbReference type="AlphaFoldDB" id="A0A7J6BFY9"/>
<comment type="caution">
    <text evidence="2">The sequence shown here is derived from an EMBL/GenBank/DDBJ whole genome shotgun (WGS) entry which is preliminary data.</text>
</comment>
<evidence type="ECO:0000313" key="3">
    <source>
        <dbReference type="Proteomes" id="UP000593565"/>
    </source>
</evidence>
<feature type="transmembrane region" description="Helical" evidence="1">
    <location>
        <begin position="129"/>
        <end position="150"/>
    </location>
</feature>
<proteinExistence type="predicted"/>
<dbReference type="EMBL" id="JAAGNN010000001">
    <property type="protein sequence ID" value="KAF4093537.1"/>
    <property type="molecule type" value="Genomic_DNA"/>
</dbReference>
<sequence>MKVKSRSGDFRCLPFEVCHPASFTHSSKLSLASPWYEHKTSQVWKLHPRLQTGSDNMLDLYSHYKFYHFFSICFGLGCGLCSYRPYYSLVMPVVLTVFCMFVFEAVGWCSGVPPHTRQCNGPPFHWRDALWGFIFALIVAVLHLHSYHVYTLSHGSGMAVFAIRGAIRRCRALWLAEGQDDDVMMDADSFGAGANGRQENSAVPKNLEISSMFREEFENGLVLRGENVR</sequence>
<name>A0A7J6BFY9_AMEME</name>
<keyword evidence="1" id="KW-1133">Transmembrane helix</keyword>
<feature type="transmembrane region" description="Helical" evidence="1">
    <location>
        <begin position="66"/>
        <end position="83"/>
    </location>
</feature>